<dbReference type="PANTHER" id="PTHR35149">
    <property type="entry name" value="SLL5132 PROTEIN"/>
    <property type="match status" value="1"/>
</dbReference>
<evidence type="ECO:0000313" key="3">
    <source>
        <dbReference type="Proteomes" id="UP001218364"/>
    </source>
</evidence>
<organism evidence="2 3">
    <name type="scientific">Phaeobacter gallaeciensis</name>
    <dbReference type="NCBI Taxonomy" id="60890"/>
    <lineage>
        <taxon>Bacteria</taxon>
        <taxon>Pseudomonadati</taxon>
        <taxon>Pseudomonadota</taxon>
        <taxon>Alphaproteobacteria</taxon>
        <taxon>Rhodobacterales</taxon>
        <taxon>Roseobacteraceae</taxon>
        <taxon>Phaeobacter</taxon>
    </lineage>
</organism>
<proteinExistence type="predicted"/>
<evidence type="ECO:0000259" key="1">
    <source>
        <dbReference type="Pfam" id="PF03235"/>
    </source>
</evidence>
<feature type="domain" description="GmrSD restriction endonucleases N-terminal" evidence="1">
    <location>
        <begin position="15"/>
        <end position="227"/>
    </location>
</feature>
<evidence type="ECO:0000313" key="2">
    <source>
        <dbReference type="EMBL" id="MDE4168175.1"/>
    </source>
</evidence>
<dbReference type="InterPro" id="IPR004919">
    <property type="entry name" value="GmrSD_N"/>
</dbReference>
<accession>A0ABD4XFG9</accession>
<gene>
    <name evidence="2" type="ORF">PXK24_21055</name>
</gene>
<dbReference type="Proteomes" id="UP001218364">
    <property type="component" value="Unassembled WGS sequence"/>
</dbReference>
<dbReference type="RefSeq" id="WP_274840322.1">
    <property type="nucleotide sequence ID" value="NZ_JARCJF010000024.1"/>
</dbReference>
<comment type="caution">
    <text evidence="2">The sequence shown here is derived from an EMBL/GenBank/DDBJ whole genome shotgun (WGS) entry which is preliminary data.</text>
</comment>
<dbReference type="PANTHER" id="PTHR35149:SF1">
    <property type="entry name" value="DUF5655 DOMAIN-CONTAINING PROTEIN"/>
    <property type="match status" value="1"/>
</dbReference>
<dbReference type="AlphaFoldDB" id="A0ABD4XFG9"/>
<reference evidence="2 3" key="1">
    <citation type="submission" date="2023-02" db="EMBL/GenBank/DDBJ databases">
        <title>Population genomics of bacteria associated with diatom.</title>
        <authorList>
            <person name="Xie J."/>
            <person name="Wang H."/>
        </authorList>
    </citation>
    <scope>NUCLEOTIDE SEQUENCE [LARGE SCALE GENOMIC DNA]</scope>
    <source>
        <strain evidence="2 3">PT47_8</strain>
    </source>
</reference>
<dbReference type="EMBL" id="JARCJK010000024">
    <property type="protein sequence ID" value="MDE4168175.1"/>
    <property type="molecule type" value="Genomic_DNA"/>
</dbReference>
<dbReference type="Pfam" id="PF03235">
    <property type="entry name" value="GmrSD_N"/>
    <property type="match status" value="1"/>
</dbReference>
<protein>
    <submittedName>
        <fullName evidence="2">DUF262 domain-containing protein</fullName>
    </submittedName>
</protein>
<sequence length="538" mass="61711">MSGLLNASATQAGALVSNNRFEVPQFQREYSWEDDQVSEFWSDLRNNLETGEYFLGLVILTEENGIKQVVDGQQRLVTLTLLATALQYEAMALGRKALALRIEADFMKSVNYETDEKEPRVFLSDPDDNKTLQVILNTGEGPADELLDDSVSFRIARSYNFLRSKLKEDLKADPFRRLGKWTEFITDQLYFAVFIHPDAASAYQVFEVVNTRGRELTTADLLKNYLLSQFPNSERAERYEQWRNLAKPFSQDGSNSTFVQFIRHVVTVHSGHVLPKDLFNFLANRRGQSGKTPPSPPELMAMLEERFPIYRQMMDPTSSGPAEPHQLRVFAALNSLNIITVRPILLALHDVDQTHQGLDYLLRLVVRRVVVGNLGTGNIERRFSEAARKVSETGEWNILHRELSDLDHTRDEFIEQLRKRSFNKNILGFMRQSAILHSMTPEPKGVLHFVWPRNAGTWTGFSDEDGYWASTLGNTILAEERTRPKEASINWNGFKEHLLRKAIAEENRPRFERAGDWNVQQIEELGRIMAEQAADVWF</sequence>
<name>A0ABD4XFG9_9RHOB</name>